<evidence type="ECO:0000256" key="1">
    <source>
        <dbReference type="SAM" id="MobiDB-lite"/>
    </source>
</evidence>
<evidence type="ECO:0000313" key="4">
    <source>
        <dbReference type="Proteomes" id="UP000469545"/>
    </source>
</evidence>
<dbReference type="AlphaFoldDB" id="A0A6N9UD23"/>
<dbReference type="InterPro" id="IPR023393">
    <property type="entry name" value="START-like_dom_sf"/>
</dbReference>
<evidence type="ECO:0000259" key="2">
    <source>
        <dbReference type="Pfam" id="PF03364"/>
    </source>
</evidence>
<dbReference type="CDD" id="cd07817">
    <property type="entry name" value="SRPBCC_8"/>
    <property type="match status" value="1"/>
</dbReference>
<dbReference type="Gene3D" id="3.30.530.20">
    <property type="match status" value="1"/>
</dbReference>
<feature type="region of interest" description="Disordered" evidence="1">
    <location>
        <begin position="140"/>
        <end position="172"/>
    </location>
</feature>
<feature type="compositionally biased region" description="Basic and acidic residues" evidence="1">
    <location>
        <begin position="148"/>
        <end position="163"/>
    </location>
</feature>
<dbReference type="SUPFAM" id="SSF55961">
    <property type="entry name" value="Bet v1-like"/>
    <property type="match status" value="1"/>
</dbReference>
<dbReference type="InterPro" id="IPR005031">
    <property type="entry name" value="COQ10_START"/>
</dbReference>
<feature type="domain" description="Coenzyme Q-binding protein COQ10 START" evidence="2">
    <location>
        <begin position="10"/>
        <end position="131"/>
    </location>
</feature>
<gene>
    <name evidence="3" type="ORF">G3I46_03130</name>
</gene>
<sequence>MNTVEETIEIAVPVRTAYDQWTQVACFPRFMTTVKRVEQIRPTVTLWVLGLGPVRREFATEVVDQVPDSHLTWRSLGQRHGHRGEVTFRPTGAGGTALTVRMSAEPRGLTGVLTALPAATGRVLRRELANFKTYVEGHGEASGAWRGTVRDGQVRPTEPEPPRSRVPAWPVG</sequence>
<reference evidence="3 4" key="1">
    <citation type="submission" date="2020-01" db="EMBL/GenBank/DDBJ databases">
        <title>Insect and environment-associated Actinomycetes.</title>
        <authorList>
            <person name="Currrie C."/>
            <person name="Chevrette M."/>
            <person name="Carlson C."/>
            <person name="Stubbendieck R."/>
            <person name="Wendt-Pienkowski E."/>
        </authorList>
    </citation>
    <scope>NUCLEOTIDE SEQUENCE [LARGE SCALE GENOMIC DNA]</scope>
    <source>
        <strain evidence="3 4">SID14172</strain>
    </source>
</reference>
<protein>
    <submittedName>
        <fullName evidence="3">SRPBCC family protein</fullName>
    </submittedName>
</protein>
<proteinExistence type="predicted"/>
<dbReference type="RefSeq" id="WP_007388005.1">
    <property type="nucleotide sequence ID" value="NZ_BEWB01000014.1"/>
</dbReference>
<dbReference type="Proteomes" id="UP000469545">
    <property type="component" value="Unassembled WGS sequence"/>
</dbReference>
<dbReference type="EMBL" id="JAAGMB010000068">
    <property type="protein sequence ID" value="NEB15515.1"/>
    <property type="molecule type" value="Genomic_DNA"/>
</dbReference>
<dbReference type="PANTHER" id="PTHR33824:SF7">
    <property type="entry name" value="POLYKETIDE CYCLASE_DEHYDRASE AND LIPID TRANSPORT SUPERFAMILY PROTEIN"/>
    <property type="match status" value="1"/>
</dbReference>
<name>A0A6N9UD23_9ACTN</name>
<dbReference type="PANTHER" id="PTHR33824">
    <property type="entry name" value="POLYKETIDE CYCLASE/DEHYDRASE AND LIPID TRANSPORT SUPERFAMILY PROTEIN"/>
    <property type="match status" value="1"/>
</dbReference>
<organism evidence="3 4">
    <name type="scientific">Streptomyces coelicoflavus</name>
    <dbReference type="NCBI Taxonomy" id="285562"/>
    <lineage>
        <taxon>Bacteria</taxon>
        <taxon>Bacillati</taxon>
        <taxon>Actinomycetota</taxon>
        <taxon>Actinomycetes</taxon>
        <taxon>Kitasatosporales</taxon>
        <taxon>Streptomycetaceae</taxon>
        <taxon>Streptomyces</taxon>
    </lineage>
</organism>
<comment type="caution">
    <text evidence="3">The sequence shown here is derived from an EMBL/GenBank/DDBJ whole genome shotgun (WGS) entry which is preliminary data.</text>
</comment>
<evidence type="ECO:0000313" key="3">
    <source>
        <dbReference type="EMBL" id="NEB15515.1"/>
    </source>
</evidence>
<dbReference type="Pfam" id="PF03364">
    <property type="entry name" value="Polyketide_cyc"/>
    <property type="match status" value="1"/>
</dbReference>
<keyword evidence="4" id="KW-1185">Reference proteome</keyword>
<accession>A0A6N9UD23</accession>
<dbReference type="InterPro" id="IPR047137">
    <property type="entry name" value="ORF3"/>
</dbReference>